<dbReference type="Proteomes" id="UP001370348">
    <property type="component" value="Chromosome"/>
</dbReference>
<evidence type="ECO:0000313" key="2">
    <source>
        <dbReference type="EMBL" id="WXB11076.1"/>
    </source>
</evidence>
<name>A0ABZ2LJG5_9BACT</name>
<evidence type="ECO:0000313" key="3">
    <source>
        <dbReference type="Proteomes" id="UP001370348"/>
    </source>
</evidence>
<reference evidence="2 3" key="1">
    <citation type="submission" date="2021-12" db="EMBL/GenBank/DDBJ databases">
        <title>Discovery of the Pendulisporaceae a myxobacterial family with distinct sporulation behavior and unique specialized metabolism.</title>
        <authorList>
            <person name="Garcia R."/>
            <person name="Popoff A."/>
            <person name="Bader C.D."/>
            <person name="Loehr J."/>
            <person name="Walesch S."/>
            <person name="Walt C."/>
            <person name="Boldt J."/>
            <person name="Bunk B."/>
            <person name="Haeckl F.J.F.P.J."/>
            <person name="Gunesch A.P."/>
            <person name="Birkelbach J."/>
            <person name="Nuebel U."/>
            <person name="Pietschmann T."/>
            <person name="Bach T."/>
            <person name="Mueller R."/>
        </authorList>
    </citation>
    <scope>NUCLEOTIDE SEQUENCE [LARGE SCALE GENOMIC DNA]</scope>
    <source>
        <strain evidence="2 3">MSr11954</strain>
    </source>
</reference>
<accession>A0ABZ2LJG5</accession>
<evidence type="ECO:0000256" key="1">
    <source>
        <dbReference type="SAM" id="Phobius"/>
    </source>
</evidence>
<feature type="transmembrane region" description="Helical" evidence="1">
    <location>
        <begin position="41"/>
        <end position="62"/>
    </location>
</feature>
<protein>
    <submittedName>
        <fullName evidence="2">Uncharacterized protein</fullName>
    </submittedName>
</protein>
<gene>
    <name evidence="2" type="ORF">LZC94_24720</name>
</gene>
<keyword evidence="3" id="KW-1185">Reference proteome</keyword>
<dbReference type="RefSeq" id="WP_394820691.1">
    <property type="nucleotide sequence ID" value="NZ_CP089984.1"/>
</dbReference>
<keyword evidence="1" id="KW-0812">Transmembrane</keyword>
<keyword evidence="1" id="KW-0472">Membrane</keyword>
<dbReference type="EMBL" id="CP089984">
    <property type="protein sequence ID" value="WXB11076.1"/>
    <property type="molecule type" value="Genomic_DNA"/>
</dbReference>
<sequence length="136" mass="14512">MVGIGGAFLVRVVGVGRVIAGVVLLVVCLALLFFLVLLGVVVLFLFFPLFLFFLFFLVIRAIRDMAWVRLRDVGGVVGVVEGWRDGDQRRNGDEGRGGGVSALDLGEIGVPYGAARAAGEHGGLVVIGDDRLFVVR</sequence>
<feature type="transmembrane region" description="Helical" evidence="1">
    <location>
        <begin position="12"/>
        <end position="35"/>
    </location>
</feature>
<proteinExistence type="predicted"/>
<keyword evidence="1" id="KW-1133">Transmembrane helix</keyword>
<organism evidence="2 3">
    <name type="scientific">Pendulispora albinea</name>
    <dbReference type="NCBI Taxonomy" id="2741071"/>
    <lineage>
        <taxon>Bacteria</taxon>
        <taxon>Pseudomonadati</taxon>
        <taxon>Myxococcota</taxon>
        <taxon>Myxococcia</taxon>
        <taxon>Myxococcales</taxon>
        <taxon>Sorangiineae</taxon>
        <taxon>Pendulisporaceae</taxon>
        <taxon>Pendulispora</taxon>
    </lineage>
</organism>